<dbReference type="InterPro" id="IPR013598">
    <property type="entry name" value="Exportin-1/Importin-b-like"/>
</dbReference>
<evidence type="ECO:0000313" key="13">
    <source>
        <dbReference type="Proteomes" id="UP000094565"/>
    </source>
</evidence>
<feature type="domain" description="Exportin-1/Importin-beta-like" evidence="10">
    <location>
        <begin position="99"/>
        <end position="261"/>
    </location>
</feature>
<sequence>MDRQLTQAVEIALSGTADQRLQQEAIDFINKIKTSDEGWQHCGNLLTSNFELDQQTKFFIFQVFDEKITSLSNDQLLVLKDFLIMYLTHMLENGIIEPVYLRNKLAKSFGLLFVYSYLTVYPEFLRDLLQTTKDGNHLAVDYYLRILLVIHQEIGDNLIIRDRSSVEHNNKLKDQIRASDMLALTLSWKSILQRFSTPKTSTADPRDQLQGEILHNSLSAISGFISWIEIGLIMEQEFLGLIFQILETSDQQLQIGVLNCLNEIISKKMPPLKKLELLNLLNITNTINNLKFEGLSVDLMEAVTKLINTVGEELIRILDSSSNQELQNQQFKNVTCAKLVELLPLVCELLGHDYDDVSVKIFPFIANYLLFLKKNITNDVVDFQLLSSDEILATLLKKIIEKMKIDEDDDGDDDESMENFKEVRNKLKNFQESILMLNESLALDIITNVINQSLFSAIEASNTTIDWRNIELGLFELNNYNELLRNNVMNLPKTMINNSQPYYVFNEMLCKVINHSPKVLVNHQLIQLSFFELILKNYSFFINTHIQVENQDKNELLLKVLKIFLSNFGVFNDIGKVKYRTWFVFYRFIKLTNPRVPDPTLEDLINTLLPLLDLQRSLNELNSQPACQGNYDIDLSSLQEDSIEHRLYLFESVGLLISFIDETNVEFKIKMIELVLQPLFSIVESCINNCSSADSNKLIVVHAHHALMSISSVVKGFETSITYEKNVKIEEEKIISNLQQISEVILITLENFIHYPIIREASRVTIVRLFLILVKKPSLTQDTIDAIFRKFLEVIMNQFDELQTTEITDFFHFITQVGHYCAAFENIYSILNSLLSPLYNKVLERLKLLEQESDKDPHLVREKKELKKSLVSFFISISNNHLTSILLTFENKTLLNDLINRLLNYSMDLSDSALCKLAIGELGCLVENIGTGRVTDSQDIGMKANNTFENVDDLLIQNTIVLVFELLFKSPQVDTKDAQFRLIVTEITRLLRKLVVMGVEQPPQTQKDSQGNNITPLKPNEAVLQNLQGFMANNMQFPINVVTDLLQKLISEQERHFSKYLLQLVIDYRGI</sequence>
<evidence type="ECO:0000256" key="8">
    <source>
        <dbReference type="ARBA" id="ARBA00023242"/>
    </source>
</evidence>
<dbReference type="Pfam" id="PF08389">
    <property type="entry name" value="Xpo1"/>
    <property type="match status" value="1"/>
</dbReference>
<dbReference type="PANTHER" id="PTHR15952">
    <property type="entry name" value="EXPORTIN-T/LOS1"/>
    <property type="match status" value="1"/>
</dbReference>
<dbReference type="InterPro" id="IPR045546">
    <property type="entry name" value="Exportin-T_C"/>
</dbReference>
<dbReference type="GO" id="GO:0000049">
    <property type="term" value="F:tRNA binding"/>
    <property type="evidence" value="ECO:0007669"/>
    <property type="project" value="UniProtKB-UniRule"/>
</dbReference>
<evidence type="ECO:0000313" key="12">
    <source>
        <dbReference type="EMBL" id="ANZ76214.1"/>
    </source>
</evidence>
<reference evidence="12 13" key="1">
    <citation type="submission" date="2016-02" db="EMBL/GenBank/DDBJ databases">
        <title>Comparative genomic and transcriptomic foundation for Pichia pastoris.</title>
        <authorList>
            <person name="Love K.R."/>
            <person name="Shah K.A."/>
            <person name="Whittaker C.A."/>
            <person name="Wu J."/>
            <person name="Bartlett M.C."/>
            <person name="Ma D."/>
            <person name="Leeson R.L."/>
            <person name="Priest M."/>
            <person name="Young S.K."/>
            <person name="Love J.C."/>
        </authorList>
    </citation>
    <scope>NUCLEOTIDE SEQUENCE [LARGE SCALE GENOMIC DNA]</scope>
    <source>
        <strain evidence="12 13">ATCC 28485</strain>
    </source>
</reference>
<dbReference type="GO" id="GO:0071528">
    <property type="term" value="P:tRNA re-export from nucleus"/>
    <property type="evidence" value="ECO:0007669"/>
    <property type="project" value="UniProtKB-UniRule"/>
</dbReference>
<feature type="domain" description="Exportin-T C-terminal" evidence="11">
    <location>
        <begin position="332"/>
        <end position="996"/>
    </location>
</feature>
<evidence type="ECO:0000256" key="9">
    <source>
        <dbReference type="RuleBase" id="RU366037"/>
    </source>
</evidence>
<dbReference type="Pfam" id="PF19282">
    <property type="entry name" value="Exportin-T"/>
    <property type="match status" value="1"/>
</dbReference>
<comment type="subcellular location">
    <subcellularLocation>
        <location evidence="1 9">Cytoplasm</location>
    </subcellularLocation>
    <subcellularLocation>
        <location evidence="9">Nucleus</location>
    </subcellularLocation>
    <text evidence="9">Shuttles between the nucleus and the cytoplasm.</text>
</comment>
<keyword evidence="5 9" id="KW-0963">Cytoplasm</keyword>
<dbReference type="OrthoDB" id="26399at2759"/>
<keyword evidence="7 9" id="KW-0694">RNA-binding</keyword>
<evidence type="ECO:0000256" key="5">
    <source>
        <dbReference type="ARBA" id="ARBA00022490"/>
    </source>
</evidence>
<comment type="similarity">
    <text evidence="2 9">Belongs to the exportin family.</text>
</comment>
<dbReference type="EMBL" id="CP014585">
    <property type="protein sequence ID" value="ANZ76214.1"/>
    <property type="molecule type" value="Genomic_DNA"/>
</dbReference>
<proteinExistence type="inferred from homology"/>
<dbReference type="Proteomes" id="UP000094565">
    <property type="component" value="Chromosome 2"/>
</dbReference>
<keyword evidence="6 9" id="KW-0820">tRNA-binding</keyword>
<evidence type="ECO:0000256" key="7">
    <source>
        <dbReference type="ARBA" id="ARBA00022884"/>
    </source>
</evidence>
<dbReference type="GO" id="GO:0005737">
    <property type="term" value="C:cytoplasm"/>
    <property type="evidence" value="ECO:0007669"/>
    <property type="project" value="UniProtKB-SubCell"/>
</dbReference>
<dbReference type="AlphaFoldDB" id="A0A1B2JDS3"/>
<evidence type="ECO:0000256" key="3">
    <source>
        <dbReference type="ARBA" id="ARBA00018928"/>
    </source>
</evidence>
<evidence type="ECO:0000256" key="6">
    <source>
        <dbReference type="ARBA" id="ARBA00022555"/>
    </source>
</evidence>
<dbReference type="GO" id="GO:0031267">
    <property type="term" value="F:small GTPase binding"/>
    <property type="evidence" value="ECO:0007669"/>
    <property type="project" value="InterPro"/>
</dbReference>
<organism evidence="12 13">
    <name type="scientific">Komagataella pastoris</name>
    <name type="common">Yeast</name>
    <name type="synonym">Pichia pastoris</name>
    <dbReference type="NCBI Taxonomy" id="4922"/>
    <lineage>
        <taxon>Eukaryota</taxon>
        <taxon>Fungi</taxon>
        <taxon>Dikarya</taxon>
        <taxon>Ascomycota</taxon>
        <taxon>Saccharomycotina</taxon>
        <taxon>Pichiomycetes</taxon>
        <taxon>Pichiales</taxon>
        <taxon>Pichiaceae</taxon>
        <taxon>Komagataella</taxon>
    </lineage>
</organism>
<keyword evidence="4 9" id="KW-0813">Transport</keyword>
<keyword evidence="13" id="KW-1185">Reference proteome</keyword>
<dbReference type="InterPro" id="IPR040017">
    <property type="entry name" value="XPOT"/>
</dbReference>
<evidence type="ECO:0000259" key="10">
    <source>
        <dbReference type="Pfam" id="PF08389"/>
    </source>
</evidence>
<evidence type="ECO:0000256" key="2">
    <source>
        <dbReference type="ARBA" id="ARBA00009466"/>
    </source>
</evidence>
<evidence type="ECO:0000259" key="11">
    <source>
        <dbReference type="Pfam" id="PF19282"/>
    </source>
</evidence>
<evidence type="ECO:0000256" key="1">
    <source>
        <dbReference type="ARBA" id="ARBA00004496"/>
    </source>
</evidence>
<dbReference type="GO" id="GO:0016363">
    <property type="term" value="C:nuclear matrix"/>
    <property type="evidence" value="ECO:0007669"/>
    <property type="project" value="TreeGrafter"/>
</dbReference>
<dbReference type="Gene3D" id="1.25.10.10">
    <property type="entry name" value="Leucine-rich Repeat Variant"/>
    <property type="match status" value="1"/>
</dbReference>
<comment type="function">
    <text evidence="9">tRNA nucleus export receptor which facilitates tRNA translocation across the nuclear pore complex.</text>
</comment>
<dbReference type="InterPro" id="IPR016024">
    <property type="entry name" value="ARM-type_fold"/>
</dbReference>
<dbReference type="PANTHER" id="PTHR15952:SF11">
    <property type="entry name" value="EXPORTIN-T"/>
    <property type="match status" value="1"/>
</dbReference>
<dbReference type="GO" id="GO:0005643">
    <property type="term" value="C:nuclear pore"/>
    <property type="evidence" value="ECO:0007669"/>
    <property type="project" value="TreeGrafter"/>
</dbReference>
<accession>A0A1B2JDS3</accession>
<dbReference type="SUPFAM" id="SSF48371">
    <property type="entry name" value="ARM repeat"/>
    <property type="match status" value="1"/>
</dbReference>
<keyword evidence="8 9" id="KW-0539">Nucleus</keyword>
<name>A0A1B2JDS3_PICPA</name>
<evidence type="ECO:0000256" key="4">
    <source>
        <dbReference type="ARBA" id="ARBA00022448"/>
    </source>
</evidence>
<gene>
    <name evidence="12" type="primary">LOS1</name>
    <name evidence="12" type="ORF">ATY40_BA7502544</name>
</gene>
<protein>
    <recommendedName>
        <fullName evidence="3 9">Exportin-T</fullName>
    </recommendedName>
    <alternativeName>
        <fullName evidence="9">Exportin(tRNA)</fullName>
    </alternativeName>
    <alternativeName>
        <fullName evidence="9">tRNA exportin</fullName>
    </alternativeName>
</protein>
<dbReference type="InterPro" id="IPR011989">
    <property type="entry name" value="ARM-like"/>
</dbReference>